<name>G4WV48_9BACT</name>
<protein>
    <submittedName>
        <fullName evidence="8">Multidrug resistance efflux pump</fullName>
    </submittedName>
</protein>
<feature type="compositionally biased region" description="Basic and acidic residues" evidence="5">
    <location>
        <begin position="15"/>
        <end position="63"/>
    </location>
</feature>
<dbReference type="AlphaFoldDB" id="G4WV48"/>
<keyword evidence="2 6" id="KW-0812">Transmembrane</keyword>
<keyword evidence="4 6" id="KW-0472">Membrane</keyword>
<feature type="domain" description="Multidrug resistance protein MdtA-like barrel-sandwich hybrid" evidence="7">
    <location>
        <begin position="107"/>
        <end position="351"/>
    </location>
</feature>
<dbReference type="Gene3D" id="2.40.30.170">
    <property type="match status" value="1"/>
</dbReference>
<evidence type="ECO:0000256" key="2">
    <source>
        <dbReference type="ARBA" id="ARBA00022692"/>
    </source>
</evidence>
<dbReference type="Pfam" id="PF25917">
    <property type="entry name" value="BSH_RND"/>
    <property type="match status" value="1"/>
</dbReference>
<sequence>MANDQSTYASEQEIEQLREEIRHLREEQEKGHQDDKNQEAKDSDNKSDDNAKNDEHKPEEPKKPHPLRKILLIILALVLVAAGIAYWMYSRQFEDTDDAEVDGHINSITARISGTITGVYVEENQFVKAGQILADLDPRDNAVALAVAQSQLAEAQAQNQAERPNVPVTETSTQTSIASAAADVTSARAAVAAADQNYQAALAKVSESEANSSKAQADVERYRPLAAKDEVPREQFDQVVANAKALAATVAANQATAQAAAREADQTRAQLAQAQERAEEAKQNAPRQVEMQKANVTARQAAIRTARAQLDQARLNLSYVKIQSPVNGIVAKRTAEVGQHVEPGQQLVLITQIDDLWVTANFKETQLLRMKPGQGVRIRVDALSSDFDGYIESLPAASGAITSLLPPENATGNFVKVVQRLPVRIRFKPNQNGLDRLRPGMSAEPKVRVE</sequence>
<dbReference type="PANTHER" id="PTHR30386">
    <property type="entry name" value="MEMBRANE FUSION SUBUNIT OF EMRAB-TOLC MULTIDRUG EFFLUX PUMP"/>
    <property type="match status" value="1"/>
</dbReference>
<evidence type="ECO:0000256" key="4">
    <source>
        <dbReference type="ARBA" id="ARBA00023136"/>
    </source>
</evidence>
<accession>G4WV48</accession>
<dbReference type="PANTHER" id="PTHR30386:SF26">
    <property type="entry name" value="TRANSPORT PROTEIN COMB"/>
    <property type="match status" value="1"/>
</dbReference>
<dbReference type="GO" id="GO:0016020">
    <property type="term" value="C:membrane"/>
    <property type="evidence" value="ECO:0007669"/>
    <property type="project" value="UniProtKB-SubCell"/>
</dbReference>
<reference evidence="8" key="2">
    <citation type="journal article" date="2011" name="J. Bacteriol.">
        <title>Long-chain N-acyl amino acid synthases are linked to the putative PEP-CTERM/exosortase protein-sorting system in Gram-negative bacteria.</title>
        <authorList>
            <person name="Craig J.W."/>
            <person name="Cherry M.A."/>
            <person name="Brady S.F."/>
        </authorList>
    </citation>
    <scope>NUCLEOTIDE SEQUENCE</scope>
</reference>
<dbReference type="SUPFAM" id="SSF111369">
    <property type="entry name" value="HlyD-like secretion proteins"/>
    <property type="match status" value="2"/>
</dbReference>
<evidence type="ECO:0000256" key="6">
    <source>
        <dbReference type="SAM" id="Phobius"/>
    </source>
</evidence>
<keyword evidence="3 6" id="KW-1133">Transmembrane helix</keyword>
<reference evidence="8" key="1">
    <citation type="journal article" date="2004" name="Appl. Environ. Microbiol.">
        <title>Long-chain N-acyltyrosine synthases from environmental DNA.</title>
        <authorList>
            <person name="Brady S.F."/>
            <person name="Chao C.J."/>
            <person name="Clardy J."/>
        </authorList>
    </citation>
    <scope>NUCLEOTIDE SEQUENCE</scope>
</reference>
<evidence type="ECO:0000259" key="7">
    <source>
        <dbReference type="Pfam" id="PF25917"/>
    </source>
</evidence>
<dbReference type="InterPro" id="IPR050739">
    <property type="entry name" value="MFP"/>
</dbReference>
<feature type="compositionally biased region" description="Low complexity" evidence="5">
    <location>
        <begin position="261"/>
        <end position="275"/>
    </location>
</feature>
<dbReference type="EMBL" id="JF429404">
    <property type="protein sequence ID" value="AEQ20300.1"/>
    <property type="molecule type" value="Genomic_DNA"/>
</dbReference>
<dbReference type="InterPro" id="IPR058625">
    <property type="entry name" value="MdtA-like_BSH"/>
</dbReference>
<dbReference type="PRINTS" id="PR01490">
    <property type="entry name" value="RTXTOXIND"/>
</dbReference>
<evidence type="ECO:0000313" key="8">
    <source>
        <dbReference type="EMBL" id="AEQ20300.1"/>
    </source>
</evidence>
<feature type="transmembrane region" description="Helical" evidence="6">
    <location>
        <begin position="70"/>
        <end position="89"/>
    </location>
</feature>
<feature type="region of interest" description="Disordered" evidence="5">
    <location>
        <begin position="1"/>
        <end position="63"/>
    </location>
</feature>
<dbReference type="Gene3D" id="2.40.50.100">
    <property type="match status" value="1"/>
</dbReference>
<comment type="subcellular location">
    <subcellularLocation>
        <location evidence="1">Membrane</location>
        <topology evidence="1">Single-pass membrane protein</topology>
    </subcellularLocation>
</comment>
<evidence type="ECO:0000256" key="5">
    <source>
        <dbReference type="SAM" id="MobiDB-lite"/>
    </source>
</evidence>
<evidence type="ECO:0000256" key="3">
    <source>
        <dbReference type="ARBA" id="ARBA00022989"/>
    </source>
</evidence>
<dbReference type="Gene3D" id="1.10.287.470">
    <property type="entry name" value="Helix hairpin bin"/>
    <property type="match status" value="1"/>
</dbReference>
<proteinExistence type="predicted"/>
<evidence type="ECO:0000256" key="1">
    <source>
        <dbReference type="ARBA" id="ARBA00004167"/>
    </source>
</evidence>
<organism evidence="8">
    <name type="scientific">uncultured bacterium CSLG7</name>
    <dbReference type="NCBI Taxonomy" id="1091577"/>
    <lineage>
        <taxon>Bacteria</taxon>
        <taxon>environmental samples</taxon>
    </lineage>
</organism>
<feature type="compositionally biased region" description="Polar residues" evidence="5">
    <location>
        <begin position="1"/>
        <end position="10"/>
    </location>
</feature>
<feature type="region of interest" description="Disordered" evidence="5">
    <location>
        <begin position="261"/>
        <end position="290"/>
    </location>
</feature>